<feature type="compositionally biased region" description="Basic and acidic residues" evidence="1">
    <location>
        <begin position="39"/>
        <end position="52"/>
    </location>
</feature>
<gene>
    <name evidence="2" type="ORF">B296_00003922</name>
</gene>
<evidence type="ECO:0000256" key="1">
    <source>
        <dbReference type="SAM" id="MobiDB-lite"/>
    </source>
</evidence>
<dbReference type="Proteomes" id="UP000287651">
    <property type="component" value="Unassembled WGS sequence"/>
</dbReference>
<comment type="caution">
    <text evidence="2">The sequence shown here is derived from an EMBL/GenBank/DDBJ whole genome shotgun (WGS) entry which is preliminary data.</text>
</comment>
<feature type="region of interest" description="Disordered" evidence="1">
    <location>
        <begin position="21"/>
        <end position="53"/>
    </location>
</feature>
<evidence type="ECO:0000313" key="2">
    <source>
        <dbReference type="EMBL" id="RRT46063.1"/>
    </source>
</evidence>
<accession>A0A426Y2S5</accession>
<reference evidence="2 3" key="1">
    <citation type="journal article" date="2014" name="Agronomy (Basel)">
        <title>A Draft Genome Sequence for Ensete ventricosum, the Drought-Tolerant Tree Against Hunger.</title>
        <authorList>
            <person name="Harrison J."/>
            <person name="Moore K.A."/>
            <person name="Paszkiewicz K."/>
            <person name="Jones T."/>
            <person name="Grant M."/>
            <person name="Ambacheew D."/>
            <person name="Muzemil S."/>
            <person name="Studholme D.J."/>
        </authorList>
    </citation>
    <scope>NUCLEOTIDE SEQUENCE [LARGE SCALE GENOMIC DNA]</scope>
</reference>
<proteinExistence type="predicted"/>
<name>A0A426Y2S5_ENSVE</name>
<protein>
    <submittedName>
        <fullName evidence="2">Uncharacterized protein</fullName>
    </submittedName>
</protein>
<evidence type="ECO:0000313" key="3">
    <source>
        <dbReference type="Proteomes" id="UP000287651"/>
    </source>
</evidence>
<organism evidence="2 3">
    <name type="scientific">Ensete ventricosum</name>
    <name type="common">Abyssinian banana</name>
    <name type="synonym">Musa ensete</name>
    <dbReference type="NCBI Taxonomy" id="4639"/>
    <lineage>
        <taxon>Eukaryota</taxon>
        <taxon>Viridiplantae</taxon>
        <taxon>Streptophyta</taxon>
        <taxon>Embryophyta</taxon>
        <taxon>Tracheophyta</taxon>
        <taxon>Spermatophyta</taxon>
        <taxon>Magnoliopsida</taxon>
        <taxon>Liliopsida</taxon>
        <taxon>Zingiberales</taxon>
        <taxon>Musaceae</taxon>
        <taxon>Ensete</taxon>
    </lineage>
</organism>
<dbReference type="AlphaFoldDB" id="A0A426Y2S5"/>
<sequence length="69" mass="7654">MIRAVGELDCFSAHIRLREPGKSKDKANWAQLPKSKTSARKEVDSEEHHSAAEVDLPIVKEGMQMHGNG</sequence>
<dbReference type="EMBL" id="AMZH03015432">
    <property type="protein sequence ID" value="RRT46063.1"/>
    <property type="molecule type" value="Genomic_DNA"/>
</dbReference>